<accession>A0A0D2P2V3</accession>
<dbReference type="GO" id="GO:0009543">
    <property type="term" value="C:chloroplast thylakoid lumen"/>
    <property type="evidence" value="ECO:0007669"/>
    <property type="project" value="TreeGrafter"/>
</dbReference>
<dbReference type="AlphaFoldDB" id="A0A0D2P2V3"/>
<evidence type="ECO:0000313" key="8">
    <source>
        <dbReference type="Proteomes" id="UP000032304"/>
    </source>
</evidence>
<dbReference type="Pfam" id="PF21729">
    <property type="entry name" value="IRX15_IRX15L_GXM"/>
    <property type="match status" value="1"/>
</dbReference>
<comment type="subcellular location">
    <subcellularLocation>
        <location evidence="1">Golgi apparatus membrane</location>
        <topology evidence="1">Single-pass membrane protein</topology>
    </subcellularLocation>
</comment>
<evidence type="ECO:0000313" key="7">
    <source>
        <dbReference type="EMBL" id="KJB40022.1"/>
    </source>
</evidence>
<organism evidence="7 8">
    <name type="scientific">Gossypium raimondii</name>
    <name type="common">Peruvian cotton</name>
    <name type="synonym">Gossypium klotzschianum subsp. raimondii</name>
    <dbReference type="NCBI Taxonomy" id="29730"/>
    <lineage>
        <taxon>Eukaryota</taxon>
        <taxon>Viridiplantae</taxon>
        <taxon>Streptophyta</taxon>
        <taxon>Embryophyta</taxon>
        <taxon>Tracheophyta</taxon>
        <taxon>Spermatophyta</taxon>
        <taxon>Magnoliopsida</taxon>
        <taxon>eudicotyledons</taxon>
        <taxon>Gunneridae</taxon>
        <taxon>Pentapetalae</taxon>
        <taxon>rosids</taxon>
        <taxon>malvids</taxon>
        <taxon>Malvales</taxon>
        <taxon>Malvaceae</taxon>
        <taxon>Malvoideae</taxon>
        <taxon>Gossypium</taxon>
    </lineage>
</organism>
<name>A0A0D2P2V3_GOSRA</name>
<gene>
    <name evidence="7" type="ORF">B456_007G042800</name>
</gene>
<evidence type="ECO:0000256" key="4">
    <source>
        <dbReference type="ARBA" id="ARBA00023034"/>
    </source>
</evidence>
<proteinExistence type="predicted"/>
<dbReference type="Gramene" id="KJB40022">
    <property type="protein sequence ID" value="KJB40022"/>
    <property type="gene ID" value="B456_007G042800"/>
</dbReference>
<dbReference type="Proteomes" id="UP000032304">
    <property type="component" value="Chromosome 7"/>
</dbReference>
<reference evidence="7 8" key="1">
    <citation type="journal article" date="2012" name="Nature">
        <title>Repeated polyploidization of Gossypium genomes and the evolution of spinnable cotton fibres.</title>
        <authorList>
            <person name="Paterson A.H."/>
            <person name="Wendel J.F."/>
            <person name="Gundlach H."/>
            <person name="Guo H."/>
            <person name="Jenkins J."/>
            <person name="Jin D."/>
            <person name="Llewellyn D."/>
            <person name="Showmaker K.C."/>
            <person name="Shu S."/>
            <person name="Udall J."/>
            <person name="Yoo M.J."/>
            <person name="Byers R."/>
            <person name="Chen W."/>
            <person name="Doron-Faigenboim A."/>
            <person name="Duke M.V."/>
            <person name="Gong L."/>
            <person name="Grimwood J."/>
            <person name="Grover C."/>
            <person name="Grupp K."/>
            <person name="Hu G."/>
            <person name="Lee T.H."/>
            <person name="Li J."/>
            <person name="Lin L."/>
            <person name="Liu T."/>
            <person name="Marler B.S."/>
            <person name="Page J.T."/>
            <person name="Roberts A.W."/>
            <person name="Romanel E."/>
            <person name="Sanders W.S."/>
            <person name="Szadkowski E."/>
            <person name="Tan X."/>
            <person name="Tang H."/>
            <person name="Xu C."/>
            <person name="Wang J."/>
            <person name="Wang Z."/>
            <person name="Zhang D."/>
            <person name="Zhang L."/>
            <person name="Ashrafi H."/>
            <person name="Bedon F."/>
            <person name="Bowers J.E."/>
            <person name="Brubaker C.L."/>
            <person name="Chee P.W."/>
            <person name="Das S."/>
            <person name="Gingle A.R."/>
            <person name="Haigler C.H."/>
            <person name="Harker D."/>
            <person name="Hoffmann L.V."/>
            <person name="Hovav R."/>
            <person name="Jones D.C."/>
            <person name="Lemke C."/>
            <person name="Mansoor S."/>
            <person name="ur Rahman M."/>
            <person name="Rainville L.N."/>
            <person name="Rambani A."/>
            <person name="Reddy U.K."/>
            <person name="Rong J.K."/>
            <person name="Saranga Y."/>
            <person name="Scheffler B.E."/>
            <person name="Scheffler J.A."/>
            <person name="Stelly D.M."/>
            <person name="Triplett B.A."/>
            <person name="Van Deynze A."/>
            <person name="Vaslin M.F."/>
            <person name="Waghmare V.N."/>
            <person name="Walford S.A."/>
            <person name="Wright R.J."/>
            <person name="Zaki E.A."/>
            <person name="Zhang T."/>
            <person name="Dennis E.S."/>
            <person name="Mayer K.F."/>
            <person name="Peterson D.G."/>
            <person name="Rokhsar D.S."/>
            <person name="Wang X."/>
            <person name="Schmutz J."/>
        </authorList>
    </citation>
    <scope>NUCLEOTIDE SEQUENCE [LARGE SCALE GENOMIC DNA]</scope>
</reference>
<keyword evidence="3" id="KW-1133">Transmembrane helix</keyword>
<keyword evidence="4" id="KW-0333">Golgi apparatus</keyword>
<protein>
    <submittedName>
        <fullName evidence="7">Uncharacterized protein</fullName>
    </submittedName>
</protein>
<dbReference type="GO" id="GO:0000139">
    <property type="term" value="C:Golgi membrane"/>
    <property type="evidence" value="ECO:0007669"/>
    <property type="project" value="UniProtKB-SubCell"/>
</dbReference>
<dbReference type="eggNOG" id="ENOG502QS2R">
    <property type="taxonomic scope" value="Eukaryota"/>
</dbReference>
<sequence length="468" mass="51148">MTNTLIAQLHLVPPFPSPSKQSSISQPQIKIPNNPNPKPKPIVFSKFLSLALTLTLNSPLPSLAIPSLTSQSSPQAPLTTTPFTQSKFLQLGLEDGKIRPCPSTNPGCVSTNAKSSSFAFPWVVPETSKENAVQELQEAILKTQKNAKIEVVEDTPNGKYIQAEVDGGFGPDVMEFLVKGDVVTYRSMAMKVTYIYPFTTAIGDSKGQLERLKKIVDQLGCNFLSNATPVVDSESGGRHEPTPAATAANATLLTPKEFMVLSKLVTRKAPCNLLVFGLQSQYYNLSSINAGGITVFLEDDPLKISEIKADFNGTRIYNVKYQIAAKKAYNLLKHARKNPACSPTINLLNQSSCKLALRNLPEDVYKLKWDVVVVDGPIGDTPEAPGRMPTIYTAGMLARTDGIGKKTTTDVVVHDVHRTIEKWFSWEFFCEQNLVSARGKLWVFRIPVHQSNSTSFCSSETVVNGGSI</sequence>
<feature type="region of interest" description="Disordered" evidence="6">
    <location>
        <begin position="13"/>
        <end position="36"/>
    </location>
</feature>
<keyword evidence="8" id="KW-1185">Reference proteome</keyword>
<feature type="compositionally biased region" description="Low complexity" evidence="6">
    <location>
        <begin position="18"/>
        <end position="33"/>
    </location>
</feature>
<evidence type="ECO:0000256" key="6">
    <source>
        <dbReference type="SAM" id="MobiDB-lite"/>
    </source>
</evidence>
<evidence type="ECO:0000256" key="1">
    <source>
        <dbReference type="ARBA" id="ARBA00004194"/>
    </source>
</evidence>
<dbReference type="InterPro" id="IPR037734">
    <property type="entry name" value="Thylakoid_lumenal_17.9"/>
</dbReference>
<dbReference type="GO" id="GO:0045492">
    <property type="term" value="P:xylan biosynthetic process"/>
    <property type="evidence" value="ECO:0007669"/>
    <property type="project" value="InterPro"/>
</dbReference>
<evidence type="ECO:0000256" key="3">
    <source>
        <dbReference type="ARBA" id="ARBA00022989"/>
    </source>
</evidence>
<keyword evidence="5" id="KW-0472">Membrane</keyword>
<dbReference type="InterPro" id="IPR006514">
    <property type="entry name" value="IRX15/GXM/AGM"/>
</dbReference>
<evidence type="ECO:0000256" key="2">
    <source>
        <dbReference type="ARBA" id="ARBA00022692"/>
    </source>
</evidence>
<dbReference type="PANTHER" id="PTHR36783:SF2">
    <property type="entry name" value="THYLAKOID LUMENAL 17.9 KDA PROTEIN, CHLOROPLASTIC"/>
    <property type="match status" value="1"/>
</dbReference>
<dbReference type="NCBIfam" id="TIGR01627">
    <property type="entry name" value="A_thal_3515"/>
    <property type="match status" value="1"/>
</dbReference>
<dbReference type="EMBL" id="CM001746">
    <property type="protein sequence ID" value="KJB40022.1"/>
    <property type="molecule type" value="Genomic_DNA"/>
</dbReference>
<keyword evidence="2" id="KW-0812">Transmembrane</keyword>
<dbReference type="PANTHER" id="PTHR36783">
    <property type="entry name" value="THYLAKOID LUMENAL 17.9 KDA PROTEIN, CHLOROPLASTIC"/>
    <property type="match status" value="1"/>
</dbReference>
<evidence type="ECO:0000256" key="5">
    <source>
        <dbReference type="ARBA" id="ARBA00023136"/>
    </source>
</evidence>